<evidence type="ECO:0000256" key="1">
    <source>
        <dbReference type="SAM" id="MobiDB-lite"/>
    </source>
</evidence>
<protein>
    <submittedName>
        <fullName evidence="2">Uncharacterized protein</fullName>
    </submittedName>
</protein>
<feature type="region of interest" description="Disordered" evidence="1">
    <location>
        <begin position="25"/>
        <end position="91"/>
    </location>
</feature>
<sequence>MDLDEEDGGILHDTVAVRRLEDYPANKGRDISDGTKQSEYDLDNCSQDGEIVEDNDKIDQDLDSETSNPDTDAEDDEIQICSNSKIFGQGH</sequence>
<dbReference type="RefSeq" id="XP_014157888.1">
    <property type="nucleotide sequence ID" value="XM_014302413.1"/>
</dbReference>
<feature type="compositionally biased region" description="Polar residues" evidence="1">
    <location>
        <begin position="80"/>
        <end position="91"/>
    </location>
</feature>
<dbReference type="EMBL" id="KQ241797">
    <property type="protein sequence ID" value="KNC83986.1"/>
    <property type="molecule type" value="Genomic_DNA"/>
</dbReference>
<feature type="compositionally biased region" description="Basic and acidic residues" evidence="1">
    <location>
        <begin position="25"/>
        <end position="39"/>
    </location>
</feature>
<organism evidence="2 3">
    <name type="scientific">Sphaeroforma arctica JP610</name>
    <dbReference type="NCBI Taxonomy" id="667725"/>
    <lineage>
        <taxon>Eukaryota</taxon>
        <taxon>Ichthyosporea</taxon>
        <taxon>Ichthyophonida</taxon>
        <taxon>Sphaeroforma</taxon>
    </lineage>
</organism>
<name>A0A0L0G583_9EUKA</name>
<evidence type="ECO:0000313" key="3">
    <source>
        <dbReference type="Proteomes" id="UP000054560"/>
    </source>
</evidence>
<dbReference type="GeneID" id="25904310"/>
<keyword evidence="3" id="KW-1185">Reference proteome</keyword>
<dbReference type="AlphaFoldDB" id="A0A0L0G583"/>
<accession>A0A0L0G583</accession>
<evidence type="ECO:0000313" key="2">
    <source>
        <dbReference type="EMBL" id="KNC83986.1"/>
    </source>
</evidence>
<dbReference type="Proteomes" id="UP000054560">
    <property type="component" value="Unassembled WGS sequence"/>
</dbReference>
<proteinExistence type="predicted"/>
<reference evidence="2 3" key="1">
    <citation type="submission" date="2011-02" db="EMBL/GenBank/DDBJ databases">
        <title>The Genome Sequence of Sphaeroforma arctica JP610.</title>
        <authorList>
            <consortium name="The Broad Institute Genome Sequencing Platform"/>
            <person name="Russ C."/>
            <person name="Cuomo C."/>
            <person name="Young S.K."/>
            <person name="Zeng Q."/>
            <person name="Gargeya S."/>
            <person name="Alvarado L."/>
            <person name="Berlin A."/>
            <person name="Chapman S.B."/>
            <person name="Chen Z."/>
            <person name="Freedman E."/>
            <person name="Gellesch M."/>
            <person name="Goldberg J."/>
            <person name="Griggs A."/>
            <person name="Gujja S."/>
            <person name="Heilman E."/>
            <person name="Heiman D."/>
            <person name="Howarth C."/>
            <person name="Mehta T."/>
            <person name="Neiman D."/>
            <person name="Pearson M."/>
            <person name="Roberts A."/>
            <person name="Saif S."/>
            <person name="Shea T."/>
            <person name="Shenoy N."/>
            <person name="Sisk P."/>
            <person name="Stolte C."/>
            <person name="Sykes S."/>
            <person name="White J."/>
            <person name="Yandava C."/>
            <person name="Burger G."/>
            <person name="Gray M.W."/>
            <person name="Holland P.W.H."/>
            <person name="King N."/>
            <person name="Lang F.B.F."/>
            <person name="Roger A.J."/>
            <person name="Ruiz-Trillo I."/>
            <person name="Haas B."/>
            <person name="Nusbaum C."/>
            <person name="Birren B."/>
        </authorList>
    </citation>
    <scope>NUCLEOTIDE SEQUENCE [LARGE SCALE GENOMIC DNA]</scope>
    <source>
        <strain evidence="2 3">JP610</strain>
    </source>
</reference>
<gene>
    <name evidence="2" type="ORF">SARC_03806</name>
</gene>